<gene>
    <name evidence="2" type="ORF">GCM10007276_12430</name>
</gene>
<keyword evidence="1" id="KW-0472">Membrane</keyword>
<organism evidence="2 3">
    <name type="scientific">Agaricicola taiwanensis</name>
    <dbReference type="NCBI Taxonomy" id="591372"/>
    <lineage>
        <taxon>Bacteria</taxon>
        <taxon>Pseudomonadati</taxon>
        <taxon>Pseudomonadota</taxon>
        <taxon>Alphaproteobacteria</taxon>
        <taxon>Rhodobacterales</taxon>
        <taxon>Paracoccaceae</taxon>
        <taxon>Agaricicola</taxon>
    </lineage>
</organism>
<keyword evidence="3" id="KW-1185">Reference proteome</keyword>
<comment type="caution">
    <text evidence="2">The sequence shown here is derived from an EMBL/GenBank/DDBJ whole genome shotgun (WGS) entry which is preliminary data.</text>
</comment>
<evidence type="ECO:0000313" key="3">
    <source>
        <dbReference type="Proteomes" id="UP000602745"/>
    </source>
</evidence>
<evidence type="ECO:0000313" key="2">
    <source>
        <dbReference type="EMBL" id="GGE36437.1"/>
    </source>
</evidence>
<reference evidence="2" key="2">
    <citation type="submission" date="2020-09" db="EMBL/GenBank/DDBJ databases">
        <authorList>
            <person name="Sun Q."/>
            <person name="Sedlacek I."/>
        </authorList>
    </citation>
    <scope>NUCLEOTIDE SEQUENCE</scope>
    <source>
        <strain evidence="2">CCM 7684</strain>
    </source>
</reference>
<sequence>MTAIIAWLTGSTVGRYVASGLLIAAVVAVAVWRIFAAGKNAEAAKQIQQSLENLRTRVKTDDEISRLSPDQRRERLRGWVSDGKQ</sequence>
<evidence type="ECO:0000256" key="1">
    <source>
        <dbReference type="SAM" id="Phobius"/>
    </source>
</evidence>
<dbReference type="RefSeq" id="WP_188408789.1">
    <property type="nucleotide sequence ID" value="NZ_BMCP01000001.1"/>
</dbReference>
<reference evidence="2" key="1">
    <citation type="journal article" date="2014" name="Int. J. Syst. Evol. Microbiol.">
        <title>Complete genome sequence of Corynebacterium casei LMG S-19264T (=DSM 44701T), isolated from a smear-ripened cheese.</title>
        <authorList>
            <consortium name="US DOE Joint Genome Institute (JGI-PGF)"/>
            <person name="Walter F."/>
            <person name="Albersmeier A."/>
            <person name="Kalinowski J."/>
            <person name="Ruckert C."/>
        </authorList>
    </citation>
    <scope>NUCLEOTIDE SEQUENCE</scope>
    <source>
        <strain evidence="2">CCM 7684</strain>
    </source>
</reference>
<dbReference type="EMBL" id="BMCP01000001">
    <property type="protein sequence ID" value="GGE36437.1"/>
    <property type="molecule type" value="Genomic_DNA"/>
</dbReference>
<keyword evidence="1" id="KW-0812">Transmembrane</keyword>
<protein>
    <submittedName>
        <fullName evidence="2">Uncharacterized protein</fullName>
    </submittedName>
</protein>
<feature type="transmembrane region" description="Helical" evidence="1">
    <location>
        <begin position="16"/>
        <end position="35"/>
    </location>
</feature>
<name>A0A8J2VUX9_9RHOB</name>
<accession>A0A8J2VUX9</accession>
<dbReference type="Proteomes" id="UP000602745">
    <property type="component" value="Unassembled WGS sequence"/>
</dbReference>
<keyword evidence="1" id="KW-1133">Transmembrane helix</keyword>
<proteinExistence type="predicted"/>
<dbReference type="AlphaFoldDB" id="A0A8J2VUX9"/>